<evidence type="ECO:0000313" key="4">
    <source>
        <dbReference type="EMBL" id="MPV85387.1"/>
    </source>
</evidence>
<dbReference type="PANTHER" id="PTHR33359">
    <property type="entry name" value="MOLYBDOPTERIN SYNTHASE SULFUR CARRIER SUBUNIT"/>
    <property type="match status" value="1"/>
</dbReference>
<comment type="similarity">
    <text evidence="2">Belongs to the MoaD family.</text>
</comment>
<reference evidence="4 5" key="1">
    <citation type="submission" date="2019-10" db="EMBL/GenBank/DDBJ databases">
        <title>Cardiobacteriales fam. a chemoheterotrophic member of the order Cardiobacteriales, and proposal of Cardiobacteriales fam. nov.</title>
        <authorList>
            <person name="Wang C."/>
        </authorList>
    </citation>
    <scope>NUCLEOTIDE SEQUENCE [LARGE SCALE GENOMIC DNA]</scope>
    <source>
        <strain evidence="4 5">ML27</strain>
    </source>
</reference>
<dbReference type="InterPro" id="IPR003749">
    <property type="entry name" value="ThiS/MoaD-like"/>
</dbReference>
<dbReference type="Pfam" id="PF02597">
    <property type="entry name" value="ThiS"/>
    <property type="match status" value="1"/>
</dbReference>
<gene>
    <name evidence="4" type="ORF">GCU85_01390</name>
</gene>
<comment type="caution">
    <text evidence="4">The sequence shown here is derived from an EMBL/GenBank/DDBJ whole genome shotgun (WGS) entry which is preliminary data.</text>
</comment>
<sequence>MTITVKYLASIADELGKNEETLPPQQHMTVESVWEFLNPDKPMKPNTLCAINFNYASLTDAVDDGVELAFFPPVTGG</sequence>
<dbReference type="Gene3D" id="3.10.20.30">
    <property type="match status" value="1"/>
</dbReference>
<proteinExistence type="inferred from homology"/>
<dbReference type="InParanoid" id="A0A6N7EWA8"/>
<evidence type="ECO:0000313" key="5">
    <source>
        <dbReference type="Proteomes" id="UP000471298"/>
    </source>
</evidence>
<protein>
    <recommendedName>
        <fullName evidence="3">Molybdopterin synthase sulfur carrier subunit</fullName>
    </recommendedName>
</protein>
<dbReference type="GO" id="GO:0000166">
    <property type="term" value="F:nucleotide binding"/>
    <property type="evidence" value="ECO:0007669"/>
    <property type="project" value="UniProtKB-KW"/>
</dbReference>
<dbReference type="InterPro" id="IPR016155">
    <property type="entry name" value="Mopterin_synth/thiamin_S_b"/>
</dbReference>
<evidence type="ECO:0000256" key="2">
    <source>
        <dbReference type="ARBA" id="ARBA00024200"/>
    </source>
</evidence>
<dbReference type="PANTHER" id="PTHR33359:SF1">
    <property type="entry name" value="MOLYBDOPTERIN SYNTHASE SULFUR CARRIER SUBUNIT"/>
    <property type="match status" value="1"/>
</dbReference>
<organism evidence="4 5">
    <name type="scientific">Ostreibacterium oceani</name>
    <dbReference type="NCBI Taxonomy" id="2654998"/>
    <lineage>
        <taxon>Bacteria</taxon>
        <taxon>Pseudomonadati</taxon>
        <taxon>Pseudomonadota</taxon>
        <taxon>Gammaproteobacteria</taxon>
        <taxon>Cardiobacteriales</taxon>
        <taxon>Ostreibacteriaceae</taxon>
        <taxon>Ostreibacterium</taxon>
    </lineage>
</organism>
<dbReference type="GO" id="GO:1990133">
    <property type="term" value="C:molybdopterin adenylyltransferase complex"/>
    <property type="evidence" value="ECO:0007669"/>
    <property type="project" value="TreeGrafter"/>
</dbReference>
<dbReference type="EMBL" id="WHNW01000001">
    <property type="protein sequence ID" value="MPV85387.1"/>
    <property type="molecule type" value="Genomic_DNA"/>
</dbReference>
<keyword evidence="1" id="KW-0547">Nucleotide-binding</keyword>
<dbReference type="SUPFAM" id="SSF54285">
    <property type="entry name" value="MoaD/ThiS"/>
    <property type="match status" value="1"/>
</dbReference>
<accession>A0A6N7EWA8</accession>
<dbReference type="AlphaFoldDB" id="A0A6N7EWA8"/>
<dbReference type="CDD" id="cd00754">
    <property type="entry name" value="Ubl_MoaD"/>
    <property type="match status" value="1"/>
</dbReference>
<evidence type="ECO:0000256" key="1">
    <source>
        <dbReference type="ARBA" id="ARBA00022741"/>
    </source>
</evidence>
<name>A0A6N7EWA8_9GAMM</name>
<keyword evidence="5" id="KW-1185">Reference proteome</keyword>
<dbReference type="InterPro" id="IPR044672">
    <property type="entry name" value="MOCS2A"/>
</dbReference>
<dbReference type="GO" id="GO:0006777">
    <property type="term" value="P:Mo-molybdopterin cofactor biosynthetic process"/>
    <property type="evidence" value="ECO:0007669"/>
    <property type="project" value="InterPro"/>
</dbReference>
<dbReference type="InterPro" id="IPR012675">
    <property type="entry name" value="Beta-grasp_dom_sf"/>
</dbReference>
<dbReference type="RefSeq" id="WP_152808579.1">
    <property type="nucleotide sequence ID" value="NZ_WHNW01000001.1"/>
</dbReference>
<dbReference type="Proteomes" id="UP000471298">
    <property type="component" value="Unassembled WGS sequence"/>
</dbReference>
<evidence type="ECO:0000256" key="3">
    <source>
        <dbReference type="ARBA" id="ARBA00024247"/>
    </source>
</evidence>